<comment type="caution">
    <text evidence="2">The sequence shown here is derived from an EMBL/GenBank/DDBJ whole genome shotgun (WGS) entry which is preliminary data.</text>
</comment>
<dbReference type="Pfam" id="PF07238">
    <property type="entry name" value="PilZ"/>
    <property type="match status" value="1"/>
</dbReference>
<dbReference type="RefSeq" id="WP_068724816.1">
    <property type="nucleotide sequence ID" value="NZ_LSKU01000001.1"/>
</dbReference>
<organism evidence="2 3">
    <name type="scientific">Tepidibacillus decaturensis</name>
    <dbReference type="NCBI Taxonomy" id="1413211"/>
    <lineage>
        <taxon>Bacteria</taxon>
        <taxon>Bacillati</taxon>
        <taxon>Bacillota</taxon>
        <taxon>Bacilli</taxon>
        <taxon>Bacillales</taxon>
        <taxon>Bacillaceae</taxon>
        <taxon>Tepidibacillus</taxon>
    </lineage>
</organism>
<feature type="domain" description="PilZ" evidence="1">
    <location>
        <begin position="83"/>
        <end position="191"/>
    </location>
</feature>
<reference evidence="2 3" key="1">
    <citation type="submission" date="2016-02" db="EMBL/GenBank/DDBJ databases">
        <title>Draft Genome for Tepidibacillus decaturensis nov. sp. Strain Z9, an Anaerobic, Moderately Thermophilic and Heterotrophic Bacterium from Deep Subsurface of the Illinois Basin, USA.</title>
        <authorList>
            <person name="Dong Y."/>
            <person name="Chang J.Y."/>
            <person name="Sanford R."/>
            <person name="Fouke B.W."/>
        </authorList>
    </citation>
    <scope>NUCLEOTIDE SEQUENCE [LARGE SCALE GENOMIC DNA]</scope>
    <source>
        <strain evidence="2 3">Z9</strain>
    </source>
</reference>
<dbReference type="OrthoDB" id="2566152at2"/>
<evidence type="ECO:0000313" key="2">
    <source>
        <dbReference type="EMBL" id="KXG43828.1"/>
    </source>
</evidence>
<accession>A0A135L496</accession>
<dbReference type="GO" id="GO:0035438">
    <property type="term" value="F:cyclic-di-GMP binding"/>
    <property type="evidence" value="ECO:0007669"/>
    <property type="project" value="InterPro"/>
</dbReference>
<dbReference type="EMBL" id="LSKU01000001">
    <property type="protein sequence ID" value="KXG43828.1"/>
    <property type="molecule type" value="Genomic_DNA"/>
</dbReference>
<protein>
    <recommendedName>
        <fullName evidence="1">PilZ domain-containing protein</fullName>
    </recommendedName>
</protein>
<proteinExistence type="predicted"/>
<keyword evidence="3" id="KW-1185">Reference proteome</keyword>
<dbReference type="Proteomes" id="UP000070352">
    <property type="component" value="Unassembled WGS sequence"/>
</dbReference>
<evidence type="ECO:0000313" key="3">
    <source>
        <dbReference type="Proteomes" id="UP000070352"/>
    </source>
</evidence>
<dbReference type="STRING" id="1413211.U473_07255"/>
<name>A0A135L496_9BACI</name>
<dbReference type="InterPro" id="IPR009875">
    <property type="entry name" value="PilZ_domain"/>
</dbReference>
<dbReference type="AlphaFoldDB" id="A0A135L496"/>
<sequence length="205" mass="23403">MIGNQIVIQGASFKRPGVIRYVESDFLEIQTSVVQLNVGDKISCTLNEDGIIESFETTVMGKTENSLITLVPLILRDKWIISRENPRIRIDAKGKITAVSFSGSKPLIDLNQLCQIELHDVSEGGIGFSTKCYIRENGIALLSFRLFDQFLHLEVEIMKSTFSKKDKKFYYGAKFIDTNSKDYQVIRSFIIETLFKRYMLKKGKK</sequence>
<evidence type="ECO:0000259" key="1">
    <source>
        <dbReference type="Pfam" id="PF07238"/>
    </source>
</evidence>
<gene>
    <name evidence="2" type="ORF">U473_07255</name>
</gene>
<dbReference type="Gene3D" id="2.40.10.220">
    <property type="entry name" value="predicted glycosyltransferase like domains"/>
    <property type="match status" value="1"/>
</dbReference>